<dbReference type="InterPro" id="IPR017972">
    <property type="entry name" value="Cyt_P450_CS"/>
</dbReference>
<evidence type="ECO:0000256" key="4">
    <source>
        <dbReference type="ARBA" id="ARBA00022692"/>
    </source>
</evidence>
<keyword evidence="6 13" id="KW-1133">Transmembrane helix</keyword>
<keyword evidence="9 12" id="KW-0503">Monooxygenase</keyword>
<dbReference type="GO" id="GO:0016020">
    <property type="term" value="C:membrane"/>
    <property type="evidence" value="ECO:0007669"/>
    <property type="project" value="UniProtKB-SubCell"/>
</dbReference>
<evidence type="ECO:0000256" key="13">
    <source>
        <dbReference type="SAM" id="Phobius"/>
    </source>
</evidence>
<accession>A0A1W7HBP9</accession>
<keyword evidence="7 12" id="KW-0560">Oxidoreductase</keyword>
<dbReference type="PANTHER" id="PTHR47955:SF8">
    <property type="entry name" value="CYTOCHROME P450 71D11-LIKE"/>
    <property type="match status" value="1"/>
</dbReference>
<dbReference type="InterPro" id="IPR001128">
    <property type="entry name" value="Cyt_P450"/>
</dbReference>
<name>A0A1W7HBP9_SCODU</name>
<dbReference type="PRINTS" id="PR00463">
    <property type="entry name" value="EP450I"/>
</dbReference>
<protein>
    <submittedName>
        <fullName evidence="14">Cytochrome P450</fullName>
    </submittedName>
</protein>
<keyword evidence="10 13" id="KW-0472">Membrane</keyword>
<dbReference type="AlphaFoldDB" id="A0A1W7HBP9"/>
<evidence type="ECO:0000256" key="8">
    <source>
        <dbReference type="ARBA" id="ARBA00023004"/>
    </source>
</evidence>
<dbReference type="EMBL" id="FX983054">
    <property type="protein sequence ID" value="BAX34679.1"/>
    <property type="molecule type" value="mRNA"/>
</dbReference>
<evidence type="ECO:0000313" key="14">
    <source>
        <dbReference type="EMBL" id="BAX34679.1"/>
    </source>
</evidence>
<feature type="binding site" description="axial binding residue" evidence="11">
    <location>
        <position position="447"/>
    </location>
    <ligand>
        <name>heme</name>
        <dbReference type="ChEBI" id="CHEBI:30413"/>
    </ligand>
    <ligandPart>
        <name>Fe</name>
        <dbReference type="ChEBI" id="CHEBI:18248"/>
    </ligandPart>
</feature>
<dbReference type="SUPFAM" id="SSF48264">
    <property type="entry name" value="Cytochrome P450"/>
    <property type="match status" value="1"/>
</dbReference>
<comment type="similarity">
    <text evidence="2 12">Belongs to the cytochrome P450 family.</text>
</comment>
<dbReference type="InterPro" id="IPR036396">
    <property type="entry name" value="Cyt_P450_sf"/>
</dbReference>
<dbReference type="PANTHER" id="PTHR47955">
    <property type="entry name" value="CYTOCHROME P450 FAMILY 71 PROTEIN"/>
    <property type="match status" value="1"/>
</dbReference>
<proteinExistence type="evidence at transcript level"/>
<comment type="cofactor">
    <cofactor evidence="11">
        <name>heme</name>
        <dbReference type="ChEBI" id="CHEBI:30413"/>
    </cofactor>
</comment>
<evidence type="ECO:0000256" key="9">
    <source>
        <dbReference type="ARBA" id="ARBA00023033"/>
    </source>
</evidence>
<dbReference type="PROSITE" id="PS00086">
    <property type="entry name" value="CYTOCHROME_P450"/>
    <property type="match status" value="1"/>
</dbReference>
<dbReference type="GO" id="GO:0005506">
    <property type="term" value="F:iron ion binding"/>
    <property type="evidence" value="ECO:0007669"/>
    <property type="project" value="InterPro"/>
</dbReference>
<organism evidence="14">
    <name type="scientific">Scoparia dulcis</name>
    <name type="common">Sweet broom</name>
    <name type="synonym">Capraria dulcis</name>
    <dbReference type="NCBI Taxonomy" id="107240"/>
    <lineage>
        <taxon>Eukaryota</taxon>
        <taxon>Viridiplantae</taxon>
        <taxon>Streptophyta</taxon>
        <taxon>Embryophyta</taxon>
        <taxon>Tracheophyta</taxon>
        <taxon>Spermatophyta</taxon>
        <taxon>Magnoliopsida</taxon>
        <taxon>eudicotyledons</taxon>
        <taxon>Gunneridae</taxon>
        <taxon>Pentapetalae</taxon>
        <taxon>asterids</taxon>
        <taxon>lamiids</taxon>
        <taxon>Lamiales</taxon>
        <taxon>Plantaginaceae</taxon>
        <taxon>Gratioleae</taxon>
        <taxon>Scoparia</taxon>
    </lineage>
</organism>
<evidence type="ECO:0000256" key="3">
    <source>
        <dbReference type="ARBA" id="ARBA00022617"/>
    </source>
</evidence>
<dbReference type="GO" id="GO:0016705">
    <property type="term" value="F:oxidoreductase activity, acting on paired donors, with incorporation or reduction of molecular oxygen"/>
    <property type="evidence" value="ECO:0007669"/>
    <property type="project" value="InterPro"/>
</dbReference>
<dbReference type="GO" id="GO:0004497">
    <property type="term" value="F:monooxygenase activity"/>
    <property type="evidence" value="ECO:0007669"/>
    <property type="project" value="UniProtKB-KW"/>
</dbReference>
<dbReference type="Gene3D" id="1.10.630.10">
    <property type="entry name" value="Cytochrome P450"/>
    <property type="match status" value="1"/>
</dbReference>
<keyword evidence="4 13" id="KW-0812">Transmembrane</keyword>
<dbReference type="PRINTS" id="PR00385">
    <property type="entry name" value="P450"/>
</dbReference>
<evidence type="ECO:0000256" key="12">
    <source>
        <dbReference type="RuleBase" id="RU000461"/>
    </source>
</evidence>
<evidence type="ECO:0000256" key="5">
    <source>
        <dbReference type="ARBA" id="ARBA00022723"/>
    </source>
</evidence>
<evidence type="ECO:0000256" key="2">
    <source>
        <dbReference type="ARBA" id="ARBA00010617"/>
    </source>
</evidence>
<keyword evidence="5 11" id="KW-0479">Metal-binding</keyword>
<dbReference type="FunFam" id="1.10.630.10:FF:000043">
    <property type="entry name" value="Cytochrome P450 99A2"/>
    <property type="match status" value="1"/>
</dbReference>
<evidence type="ECO:0000256" key="11">
    <source>
        <dbReference type="PIRSR" id="PIRSR602401-1"/>
    </source>
</evidence>
<evidence type="ECO:0000256" key="7">
    <source>
        <dbReference type="ARBA" id="ARBA00023002"/>
    </source>
</evidence>
<evidence type="ECO:0000256" key="10">
    <source>
        <dbReference type="ARBA" id="ARBA00023136"/>
    </source>
</evidence>
<dbReference type="Pfam" id="PF00067">
    <property type="entry name" value="p450"/>
    <property type="match status" value="1"/>
</dbReference>
<keyword evidence="3 11" id="KW-0349">Heme</keyword>
<reference evidence="14" key="1">
    <citation type="journal article" date="2017" name="Sci. Rep.">
        <title>Elucidation of terpenoid metabolism in Scoparia dulcis by RNA-seq analysis.</title>
        <authorList>
            <person name="Yamamura Y."/>
            <person name="Kurosaki F."/>
            <person name="Lee J.B."/>
        </authorList>
    </citation>
    <scope>NUCLEOTIDE SEQUENCE</scope>
    <source>
        <tissue evidence="14">Mixture of leaf and root</tissue>
    </source>
</reference>
<keyword evidence="8 11" id="KW-0408">Iron</keyword>
<evidence type="ECO:0000256" key="1">
    <source>
        <dbReference type="ARBA" id="ARBA00004167"/>
    </source>
</evidence>
<feature type="transmembrane region" description="Helical" evidence="13">
    <location>
        <begin position="6"/>
        <end position="24"/>
    </location>
</feature>
<sequence length="511" mass="58269">MELFFFIFFFPAFTFAFMLFNIVLTTKSKSLNLKLPPSPLKMPLIGHLHLFLASSKQPYHVLRDLAVKYGPLMHLQLGEVSTIVVSSRQTAEEIFSKQDLNFSYRPTLTAVEIIGLQKGVAFSPYGEYWRQLKKIFIFELLTPKRVQSFRPVREEEITGLCRWIASKEGCVLNLATRVESTMYDIVTRACLGKKTAEATVFLSKVKQGIKISSAFVIADLYPSTKFPLLTRRLRRKAQRLTRERDSVVTKIIADHQANVHGDADSINAEHEDLVNVVLKFLQGDAKGGLALDTEIFKYLLVEIFAATIIVSTTIEWSISELFKHPKDLTKAQDEVRRVYGGHGYVDESLLHELKYLKLVIKEGLRLHPPLPLLLPRENKDPCVINGYDIPAKTRLLINVWALGRDTEYWGKDAESFMPERFLDDCSHIDYKSKNYEFLPFGGGRRICPGKSLGLVNIELVLAMLLYHFDWVMPNGMKFERLDMTETLGVVSRRKKPLYVIPVVKIPLPSGN</sequence>
<comment type="subcellular location">
    <subcellularLocation>
        <location evidence="1">Membrane</location>
        <topology evidence="1">Single-pass membrane protein</topology>
    </subcellularLocation>
</comment>
<dbReference type="InterPro" id="IPR002401">
    <property type="entry name" value="Cyt_P450_E_grp-I"/>
</dbReference>
<dbReference type="GO" id="GO:0020037">
    <property type="term" value="F:heme binding"/>
    <property type="evidence" value="ECO:0007669"/>
    <property type="project" value="InterPro"/>
</dbReference>
<evidence type="ECO:0000256" key="6">
    <source>
        <dbReference type="ARBA" id="ARBA00022989"/>
    </source>
</evidence>